<evidence type="ECO:0000313" key="1">
    <source>
        <dbReference type="EMBL" id="BFO80080.1"/>
    </source>
</evidence>
<accession>A0AB33JE77</accession>
<protein>
    <submittedName>
        <fullName evidence="1">Uncharacterized protein</fullName>
    </submittedName>
</protein>
<organism evidence="1">
    <name type="scientific">Prevotella sp. GTC17262</name>
    <dbReference type="NCBI Taxonomy" id="3236797"/>
    <lineage>
        <taxon>Bacteria</taxon>
        <taxon>Pseudomonadati</taxon>
        <taxon>Bacteroidota</taxon>
        <taxon>Bacteroidia</taxon>
        <taxon>Bacteroidales</taxon>
        <taxon>Prevotellaceae</taxon>
        <taxon>Prevotella</taxon>
    </lineage>
</organism>
<reference evidence="1" key="1">
    <citation type="submission" date="2024-07" db="EMBL/GenBank/DDBJ databases">
        <title>Complete genome sequence of Prevotella sp. YM-2024 GTC17262.</title>
        <authorList>
            <person name="Hayashi M."/>
            <person name="Muto Y."/>
            <person name="Tanaka K."/>
            <person name="Niwa H."/>
        </authorList>
    </citation>
    <scope>NUCLEOTIDE SEQUENCE</scope>
    <source>
        <strain evidence="1">GTC17262</strain>
    </source>
</reference>
<proteinExistence type="predicted"/>
<name>A0AB33JE77_9BACT</name>
<gene>
    <name evidence="1" type="ORF">GTC17262_02710</name>
</gene>
<sequence length="127" mass="14719">MIYIHYYFESSSTPKYMQSIAKMMESVKNSVFVEDDGFSFFVKKLQDRLKECTPKNSDAHIENSHGQVSVYLKAHADNSILRLGYQPVRSFLRYFKASGFENVRSITFKEEEDQQSLIDNERKGGAL</sequence>
<dbReference type="EMBL" id="AP035789">
    <property type="protein sequence ID" value="BFO80080.1"/>
    <property type="molecule type" value="Genomic_DNA"/>
</dbReference>
<dbReference type="AlphaFoldDB" id="A0AB33JE77"/>